<dbReference type="GO" id="GO:0002181">
    <property type="term" value="P:cytoplasmic translation"/>
    <property type="evidence" value="ECO:0007669"/>
    <property type="project" value="TreeGrafter"/>
</dbReference>
<gene>
    <name evidence="2" type="ORF">CRG98_047180</name>
</gene>
<dbReference type="GO" id="GO:0005829">
    <property type="term" value="C:cytosol"/>
    <property type="evidence" value="ECO:0007669"/>
    <property type="project" value="TreeGrafter"/>
</dbReference>
<dbReference type="AlphaFoldDB" id="A0A2I0HL08"/>
<keyword evidence="3" id="KW-1185">Reference proteome</keyword>
<feature type="compositionally biased region" description="Basic and acidic residues" evidence="1">
    <location>
        <begin position="18"/>
        <end position="37"/>
    </location>
</feature>
<evidence type="ECO:0000313" key="3">
    <source>
        <dbReference type="Proteomes" id="UP000233551"/>
    </source>
</evidence>
<dbReference type="PANTHER" id="PTHR12681:SF0">
    <property type="entry name" value="ZINC FINGER CCCH DOMAIN-CONTAINING PROTEIN 15"/>
    <property type="match status" value="1"/>
</dbReference>
<dbReference type="GO" id="GO:0003729">
    <property type="term" value="F:mRNA binding"/>
    <property type="evidence" value="ECO:0007669"/>
    <property type="project" value="TreeGrafter"/>
</dbReference>
<proteinExistence type="predicted"/>
<evidence type="ECO:0000313" key="2">
    <source>
        <dbReference type="EMBL" id="PKI32417.1"/>
    </source>
</evidence>
<protein>
    <submittedName>
        <fullName evidence="2">Uncharacterized protein</fullName>
    </submittedName>
</protein>
<organism evidence="2 3">
    <name type="scientific">Punica granatum</name>
    <name type="common">Pomegranate</name>
    <dbReference type="NCBI Taxonomy" id="22663"/>
    <lineage>
        <taxon>Eukaryota</taxon>
        <taxon>Viridiplantae</taxon>
        <taxon>Streptophyta</taxon>
        <taxon>Embryophyta</taxon>
        <taxon>Tracheophyta</taxon>
        <taxon>Spermatophyta</taxon>
        <taxon>Magnoliopsida</taxon>
        <taxon>eudicotyledons</taxon>
        <taxon>Gunneridae</taxon>
        <taxon>Pentapetalae</taxon>
        <taxon>rosids</taxon>
        <taxon>malvids</taxon>
        <taxon>Myrtales</taxon>
        <taxon>Lythraceae</taxon>
        <taxon>Punica</taxon>
    </lineage>
</organism>
<reference evidence="2 3" key="1">
    <citation type="submission" date="2017-11" db="EMBL/GenBank/DDBJ databases">
        <title>De-novo sequencing of pomegranate (Punica granatum L.) genome.</title>
        <authorList>
            <person name="Akparov Z."/>
            <person name="Amiraslanov A."/>
            <person name="Hajiyeva S."/>
            <person name="Abbasov M."/>
            <person name="Kaur K."/>
            <person name="Hamwieh A."/>
            <person name="Solovyev V."/>
            <person name="Salamov A."/>
            <person name="Braich B."/>
            <person name="Kosarev P."/>
            <person name="Mahmoud A."/>
            <person name="Hajiyev E."/>
            <person name="Babayeva S."/>
            <person name="Izzatullayeva V."/>
            <person name="Mammadov A."/>
            <person name="Mammadov A."/>
            <person name="Sharifova S."/>
            <person name="Ojaghi J."/>
            <person name="Eynullazada K."/>
            <person name="Bayramov B."/>
            <person name="Abdulazimova A."/>
            <person name="Shahmuradov I."/>
        </authorList>
    </citation>
    <scope>NUCLEOTIDE SEQUENCE [LARGE SCALE GENOMIC DNA]</scope>
    <source>
        <strain evidence="3">cv. AG2017</strain>
        <tissue evidence="2">Leaf</tissue>
    </source>
</reference>
<dbReference type="STRING" id="22663.A0A2I0HL08"/>
<dbReference type="EMBL" id="PGOL01007665">
    <property type="protein sequence ID" value="PKI32417.1"/>
    <property type="molecule type" value="Genomic_DNA"/>
</dbReference>
<feature type="compositionally biased region" description="Low complexity" evidence="1">
    <location>
        <begin position="38"/>
        <end position="53"/>
    </location>
</feature>
<dbReference type="Proteomes" id="UP000233551">
    <property type="component" value="Unassembled WGS sequence"/>
</dbReference>
<comment type="caution">
    <text evidence="2">The sequence shown here is derived from an EMBL/GenBank/DDBJ whole genome shotgun (WGS) entry which is preliminary data.</text>
</comment>
<accession>A0A2I0HL08</accession>
<name>A0A2I0HL08_PUNGR</name>
<dbReference type="PANTHER" id="PTHR12681">
    <property type="entry name" value="ZINC FINGER-CONTAINING PROTEIN P48ZNF"/>
    <property type="match status" value="1"/>
</dbReference>
<sequence length="94" mass="10312">GRELFLSDASLFVDDAEAYEKYQREEEPEAASEKAKENSAQSEASSSREGAAADPGETLPEDDDDDELDMDELNELEASLSRTSIQIREPGIEA</sequence>
<feature type="compositionally biased region" description="Acidic residues" evidence="1">
    <location>
        <begin position="59"/>
        <end position="75"/>
    </location>
</feature>
<feature type="non-terminal residue" evidence="2">
    <location>
        <position position="1"/>
    </location>
</feature>
<feature type="region of interest" description="Disordered" evidence="1">
    <location>
        <begin position="18"/>
        <end position="94"/>
    </location>
</feature>
<evidence type="ECO:0000256" key="1">
    <source>
        <dbReference type="SAM" id="MobiDB-lite"/>
    </source>
</evidence>